<gene>
    <name evidence="2" type="ORF">M440DRAFT_1465480</name>
</gene>
<dbReference type="AlphaFoldDB" id="A0A2T4BU91"/>
<keyword evidence="3" id="KW-1185">Reference proteome</keyword>
<dbReference type="OrthoDB" id="10399364at2759"/>
<dbReference type="Proteomes" id="UP000240760">
    <property type="component" value="Unassembled WGS sequence"/>
</dbReference>
<name>A0A2T4BU91_TRILO</name>
<evidence type="ECO:0000313" key="3">
    <source>
        <dbReference type="Proteomes" id="UP000240760"/>
    </source>
</evidence>
<feature type="region of interest" description="Disordered" evidence="1">
    <location>
        <begin position="1"/>
        <end position="33"/>
    </location>
</feature>
<sequence length="256" mass="28801">MDYGTTSGAPIRVTSSRIDPPQMASPTTPPVPDAPEDAAIRAVGEAGLESILQHPPSDIWRSLLQAGLKKKKFHRFRQRMDPEISFDHIHGLFEQHHRRRLDGGYLAAMEPVIEALFHKSQAVTHLFKASHKSAKNCHKILSHISTFLQGLTSLLPRLGEYITLFPCNQRLHQVVRGICDIHPEACVYIAVYLDNANLKNVLRGIFRPGTDYRVFADAVGKLERYQAIIESEVRLAFLHEFRAFSSQMIEGGQDEA</sequence>
<dbReference type="EMBL" id="KZ679140">
    <property type="protein sequence ID" value="PTB72872.1"/>
    <property type="molecule type" value="Genomic_DNA"/>
</dbReference>
<protein>
    <submittedName>
        <fullName evidence="2">Uncharacterized protein</fullName>
    </submittedName>
</protein>
<feature type="compositionally biased region" description="Polar residues" evidence="1">
    <location>
        <begin position="1"/>
        <end position="17"/>
    </location>
</feature>
<evidence type="ECO:0000256" key="1">
    <source>
        <dbReference type="SAM" id="MobiDB-lite"/>
    </source>
</evidence>
<dbReference type="STRING" id="983965.A0A2T4BU91"/>
<accession>A0A2T4BU91</accession>
<proteinExistence type="predicted"/>
<organism evidence="2 3">
    <name type="scientific">Trichoderma longibrachiatum ATCC 18648</name>
    <dbReference type="NCBI Taxonomy" id="983965"/>
    <lineage>
        <taxon>Eukaryota</taxon>
        <taxon>Fungi</taxon>
        <taxon>Dikarya</taxon>
        <taxon>Ascomycota</taxon>
        <taxon>Pezizomycotina</taxon>
        <taxon>Sordariomycetes</taxon>
        <taxon>Hypocreomycetidae</taxon>
        <taxon>Hypocreales</taxon>
        <taxon>Hypocreaceae</taxon>
        <taxon>Trichoderma</taxon>
    </lineage>
</organism>
<reference evidence="2 3" key="1">
    <citation type="submission" date="2016-07" db="EMBL/GenBank/DDBJ databases">
        <title>Multiple horizontal gene transfer events from other fungi enriched the ability of initially mycotrophic Trichoderma (Ascomycota) to feed on dead plant biomass.</title>
        <authorList>
            <consortium name="DOE Joint Genome Institute"/>
            <person name="Aerts A."/>
            <person name="Atanasova L."/>
            <person name="Chenthamara K."/>
            <person name="Zhang J."/>
            <person name="Grujic M."/>
            <person name="Henrissat B."/>
            <person name="Kuo A."/>
            <person name="Salamov A."/>
            <person name="Lipzen A."/>
            <person name="Labutti K."/>
            <person name="Barry K."/>
            <person name="Miao Y."/>
            <person name="Rahimi M.J."/>
            <person name="Shen Q."/>
            <person name="Grigoriev I.V."/>
            <person name="Kubicek C.P."/>
            <person name="Druzhinina I.S."/>
        </authorList>
    </citation>
    <scope>NUCLEOTIDE SEQUENCE [LARGE SCALE GENOMIC DNA]</scope>
    <source>
        <strain evidence="2 3">ATCC 18648</strain>
    </source>
</reference>
<evidence type="ECO:0000313" key="2">
    <source>
        <dbReference type="EMBL" id="PTB72872.1"/>
    </source>
</evidence>